<feature type="compositionally biased region" description="Polar residues" evidence="1">
    <location>
        <begin position="146"/>
        <end position="157"/>
    </location>
</feature>
<evidence type="ECO:0000313" key="3">
    <source>
        <dbReference type="Proteomes" id="UP000274822"/>
    </source>
</evidence>
<name>A0A433QMU2_9FUNG</name>
<sequence length="175" mass="19909">MSFNVSKELVTLLPIDFIKMCATCASHIALLIRLLYPADIQSPAQPGAREAQQMRNLDRLYVYNHRPKTLSDWFTRFSTIREIVSLIELDVSFHKLSSLPYFRTLARWPAISAELLRRRRQSLLPQSFANLASLRVRHLPERCYPTSRSRASSQNTRTSALTTTLSTTSPASSSP</sequence>
<organism evidence="2 3">
    <name type="scientific">Jimgerdemannia flammicorona</name>
    <dbReference type="NCBI Taxonomy" id="994334"/>
    <lineage>
        <taxon>Eukaryota</taxon>
        <taxon>Fungi</taxon>
        <taxon>Fungi incertae sedis</taxon>
        <taxon>Mucoromycota</taxon>
        <taxon>Mucoromycotina</taxon>
        <taxon>Endogonomycetes</taxon>
        <taxon>Endogonales</taxon>
        <taxon>Endogonaceae</taxon>
        <taxon>Jimgerdemannia</taxon>
    </lineage>
</organism>
<reference evidence="2 3" key="1">
    <citation type="journal article" date="2018" name="New Phytol.">
        <title>Phylogenomics of Endogonaceae and evolution of mycorrhizas within Mucoromycota.</title>
        <authorList>
            <person name="Chang Y."/>
            <person name="Desiro A."/>
            <person name="Na H."/>
            <person name="Sandor L."/>
            <person name="Lipzen A."/>
            <person name="Clum A."/>
            <person name="Barry K."/>
            <person name="Grigoriev I.V."/>
            <person name="Martin F.M."/>
            <person name="Stajich J.E."/>
            <person name="Smith M.E."/>
            <person name="Bonito G."/>
            <person name="Spatafora J.W."/>
        </authorList>
    </citation>
    <scope>NUCLEOTIDE SEQUENCE [LARGE SCALE GENOMIC DNA]</scope>
    <source>
        <strain evidence="2 3">AD002</strain>
    </source>
</reference>
<dbReference type="AlphaFoldDB" id="A0A433QMU2"/>
<dbReference type="Proteomes" id="UP000274822">
    <property type="component" value="Unassembled WGS sequence"/>
</dbReference>
<evidence type="ECO:0000256" key="1">
    <source>
        <dbReference type="SAM" id="MobiDB-lite"/>
    </source>
</evidence>
<feature type="region of interest" description="Disordered" evidence="1">
    <location>
        <begin position="145"/>
        <end position="175"/>
    </location>
</feature>
<protein>
    <submittedName>
        <fullName evidence="2">Uncharacterized protein</fullName>
    </submittedName>
</protein>
<feature type="compositionally biased region" description="Low complexity" evidence="1">
    <location>
        <begin position="158"/>
        <end position="175"/>
    </location>
</feature>
<proteinExistence type="predicted"/>
<keyword evidence="3" id="KW-1185">Reference proteome</keyword>
<gene>
    <name evidence="2" type="ORF">BC938DRAFT_478453</name>
</gene>
<evidence type="ECO:0000313" key="2">
    <source>
        <dbReference type="EMBL" id="RUS31106.1"/>
    </source>
</evidence>
<accession>A0A433QMU2</accession>
<comment type="caution">
    <text evidence="2">The sequence shown here is derived from an EMBL/GenBank/DDBJ whole genome shotgun (WGS) entry which is preliminary data.</text>
</comment>
<dbReference type="EMBL" id="RBNJ01003284">
    <property type="protein sequence ID" value="RUS31106.1"/>
    <property type="molecule type" value="Genomic_DNA"/>
</dbReference>